<accession>A0ABT0YZ61</accession>
<evidence type="ECO:0000256" key="1">
    <source>
        <dbReference type="SAM" id="MobiDB-lite"/>
    </source>
</evidence>
<feature type="region of interest" description="Disordered" evidence="1">
    <location>
        <begin position="1"/>
        <end position="48"/>
    </location>
</feature>
<evidence type="ECO:0008006" key="4">
    <source>
        <dbReference type="Google" id="ProtNLM"/>
    </source>
</evidence>
<organism evidence="2 3">
    <name type="scientific">Gramella jeungdoensis</name>
    <dbReference type="NCBI Taxonomy" id="708091"/>
    <lineage>
        <taxon>Bacteria</taxon>
        <taxon>Pseudomonadati</taxon>
        <taxon>Bacteroidota</taxon>
        <taxon>Flavobacteriia</taxon>
        <taxon>Flavobacteriales</taxon>
        <taxon>Flavobacteriaceae</taxon>
        <taxon>Christiangramia</taxon>
    </lineage>
</organism>
<evidence type="ECO:0000313" key="2">
    <source>
        <dbReference type="EMBL" id="MCM8568182.1"/>
    </source>
</evidence>
<dbReference type="RefSeq" id="WP_252110584.1">
    <property type="nucleotide sequence ID" value="NZ_JAMSCK010000001.1"/>
</dbReference>
<comment type="caution">
    <text evidence="2">The sequence shown here is derived from an EMBL/GenBank/DDBJ whole genome shotgun (WGS) entry which is preliminary data.</text>
</comment>
<name>A0ABT0YZ61_9FLAO</name>
<keyword evidence="3" id="KW-1185">Reference proteome</keyword>
<dbReference type="EMBL" id="JAMSCK010000001">
    <property type="protein sequence ID" value="MCM8568182.1"/>
    <property type="molecule type" value="Genomic_DNA"/>
</dbReference>
<protein>
    <recommendedName>
        <fullName evidence="4">Cold-shock protein</fullName>
    </recommendedName>
</protein>
<sequence length="48" mass="5935">MKLNDKEKEELKKDIQNSDPKRQKREFMDMEQKEKNKKNNSSEKEKHN</sequence>
<feature type="compositionally biased region" description="Basic and acidic residues" evidence="1">
    <location>
        <begin position="1"/>
        <end position="34"/>
    </location>
</feature>
<proteinExistence type="predicted"/>
<dbReference type="Proteomes" id="UP001155077">
    <property type="component" value="Unassembled WGS sequence"/>
</dbReference>
<reference evidence="2" key="1">
    <citation type="submission" date="2022-06" db="EMBL/GenBank/DDBJ databases">
        <title>Gramella sediminis sp. nov., isolated from deep-sea sediment of the Indian Ocean.</title>
        <authorList>
            <person name="Yang L."/>
        </authorList>
    </citation>
    <scope>NUCLEOTIDE SEQUENCE</scope>
    <source>
        <strain evidence="2">HMD3159</strain>
    </source>
</reference>
<gene>
    <name evidence="2" type="ORF">NE848_02260</name>
</gene>
<evidence type="ECO:0000313" key="3">
    <source>
        <dbReference type="Proteomes" id="UP001155077"/>
    </source>
</evidence>